<feature type="domain" description="Glutaredoxin" evidence="1">
    <location>
        <begin position="106"/>
        <end position="166"/>
    </location>
</feature>
<dbReference type="GO" id="GO:0015038">
    <property type="term" value="F:glutathione disulfide oxidoreductase activity"/>
    <property type="evidence" value="ECO:0007669"/>
    <property type="project" value="TreeGrafter"/>
</dbReference>
<dbReference type="CDD" id="cd03419">
    <property type="entry name" value="GRX_GRXh_1_2_like"/>
    <property type="match status" value="1"/>
</dbReference>
<dbReference type="GO" id="GO:0034599">
    <property type="term" value="P:cellular response to oxidative stress"/>
    <property type="evidence" value="ECO:0007669"/>
    <property type="project" value="TreeGrafter"/>
</dbReference>
<keyword evidence="3" id="KW-1185">Reference proteome</keyword>
<gene>
    <name evidence="2" type="ORF">WJX73_004000</name>
</gene>
<comment type="caution">
    <text evidence="2">The sequence shown here is derived from an EMBL/GenBank/DDBJ whole genome shotgun (WGS) entry which is preliminary data.</text>
</comment>
<dbReference type="Proteomes" id="UP001465755">
    <property type="component" value="Unassembled WGS sequence"/>
</dbReference>
<reference evidence="2 3" key="1">
    <citation type="journal article" date="2024" name="Nat. Commun.">
        <title>Phylogenomics reveals the evolutionary origins of lichenization in chlorophyte algae.</title>
        <authorList>
            <person name="Puginier C."/>
            <person name="Libourel C."/>
            <person name="Otte J."/>
            <person name="Skaloud P."/>
            <person name="Haon M."/>
            <person name="Grisel S."/>
            <person name="Petersen M."/>
            <person name="Berrin J.G."/>
            <person name="Delaux P.M."/>
            <person name="Dal Grande F."/>
            <person name="Keller J."/>
        </authorList>
    </citation>
    <scope>NUCLEOTIDE SEQUENCE [LARGE SCALE GENOMIC DNA]</scope>
    <source>
        <strain evidence="2 3">SAG 2036</strain>
    </source>
</reference>
<evidence type="ECO:0000313" key="2">
    <source>
        <dbReference type="EMBL" id="KAK9789763.1"/>
    </source>
</evidence>
<accession>A0AAW1NQX5</accession>
<dbReference type="GO" id="GO:0005737">
    <property type="term" value="C:cytoplasm"/>
    <property type="evidence" value="ECO:0007669"/>
    <property type="project" value="TreeGrafter"/>
</dbReference>
<dbReference type="PANTHER" id="PTHR45694">
    <property type="entry name" value="GLUTAREDOXIN 2"/>
    <property type="match status" value="1"/>
</dbReference>
<dbReference type="PRINTS" id="PR00160">
    <property type="entry name" value="GLUTAREDOXIN"/>
</dbReference>
<dbReference type="Pfam" id="PF00462">
    <property type="entry name" value="Glutaredoxin"/>
    <property type="match status" value="1"/>
</dbReference>
<dbReference type="InterPro" id="IPR002109">
    <property type="entry name" value="Glutaredoxin"/>
</dbReference>
<dbReference type="InterPro" id="IPR036249">
    <property type="entry name" value="Thioredoxin-like_sf"/>
</dbReference>
<protein>
    <recommendedName>
        <fullName evidence="1">Glutaredoxin domain-containing protein</fullName>
    </recommendedName>
</protein>
<evidence type="ECO:0000259" key="1">
    <source>
        <dbReference type="Pfam" id="PF00462"/>
    </source>
</evidence>
<organism evidence="2 3">
    <name type="scientific">Symbiochloris irregularis</name>
    <dbReference type="NCBI Taxonomy" id="706552"/>
    <lineage>
        <taxon>Eukaryota</taxon>
        <taxon>Viridiplantae</taxon>
        <taxon>Chlorophyta</taxon>
        <taxon>core chlorophytes</taxon>
        <taxon>Trebouxiophyceae</taxon>
        <taxon>Trebouxiales</taxon>
        <taxon>Trebouxiaceae</taxon>
        <taxon>Symbiochloris</taxon>
    </lineage>
</organism>
<dbReference type="InterPro" id="IPR014025">
    <property type="entry name" value="Glutaredoxin_subgr"/>
</dbReference>
<dbReference type="AlphaFoldDB" id="A0AAW1NQX5"/>
<sequence>MVTQNLARNTTRATQFAASRPILTVQCRKGRRARAGLTVHAFDGIKLEQNLLKSPVLLKAVNALSVFITKSPLNDWKKQWFVRRAGEYDREETQKKIQDYIDKNPVVMFSWTGCTFCQRAKALLNDLGASYTAVEMDERDDGMAIKAELGLMTNRTSVPNIFIRGKTYGGMNDGPGINSLHSKGELLPLLQQAGVL</sequence>
<dbReference type="PROSITE" id="PS51354">
    <property type="entry name" value="GLUTAREDOXIN_2"/>
    <property type="match status" value="1"/>
</dbReference>
<evidence type="ECO:0000313" key="3">
    <source>
        <dbReference type="Proteomes" id="UP001465755"/>
    </source>
</evidence>
<dbReference type="SUPFAM" id="SSF52833">
    <property type="entry name" value="Thioredoxin-like"/>
    <property type="match status" value="1"/>
</dbReference>
<name>A0AAW1NQX5_9CHLO</name>
<dbReference type="EMBL" id="JALJOQ010000202">
    <property type="protein sequence ID" value="KAK9789763.1"/>
    <property type="molecule type" value="Genomic_DNA"/>
</dbReference>
<proteinExistence type="predicted"/>
<dbReference type="PANTHER" id="PTHR45694:SF18">
    <property type="entry name" value="GLUTAREDOXIN-1-RELATED"/>
    <property type="match status" value="1"/>
</dbReference>
<dbReference type="Gene3D" id="3.40.30.10">
    <property type="entry name" value="Glutaredoxin"/>
    <property type="match status" value="1"/>
</dbReference>
<dbReference type="PROSITE" id="PS50890">
    <property type="entry name" value="PUA"/>
    <property type="match status" value="1"/>
</dbReference>